<reference evidence="1 2" key="1">
    <citation type="submission" date="2019-06" db="EMBL/GenBank/DDBJ databases">
        <title>A chromosome-scale genome assembly of the striped catfish, Pangasianodon hypophthalmus.</title>
        <authorList>
            <person name="Wen M."/>
            <person name="Zahm M."/>
            <person name="Roques C."/>
            <person name="Cabau C."/>
            <person name="Klopp C."/>
            <person name="Donnadieu C."/>
            <person name="Jouanno E."/>
            <person name="Avarre J.-C."/>
            <person name="Campet M."/>
            <person name="Ha T.T.T."/>
            <person name="Dugue R."/>
            <person name="Lampietro C."/>
            <person name="Louis A."/>
            <person name="Herpin A."/>
            <person name="Echchiki A."/>
            <person name="Berthelot C."/>
            <person name="Parey E."/>
            <person name="Roest-Crollius H."/>
            <person name="Braasch I."/>
            <person name="Postlethwait J."/>
            <person name="Bobe J."/>
            <person name="Montfort J."/>
            <person name="Bouchez O."/>
            <person name="Begum T."/>
            <person name="Schartl M."/>
            <person name="Guiguen Y."/>
        </authorList>
    </citation>
    <scope>NUCLEOTIDE SEQUENCE [LARGE SCALE GENOMIC DNA]</scope>
    <source>
        <strain evidence="1 2">Indonesia</strain>
        <tissue evidence="1">Blood</tissue>
    </source>
</reference>
<sequence>MYFSWAWSKKKSETTVNSNFLVAENGGVSTHGKQRLQQLGLNVGPVWNTSGSTDNQPSPHCSITVWSLTEKTWTFEAHFR</sequence>
<gene>
    <name evidence="1" type="ORF">PHYPO_G00127880</name>
</gene>
<organism evidence="1 2">
    <name type="scientific">Pangasianodon hypophthalmus</name>
    <name type="common">Striped catfish</name>
    <name type="synonym">Helicophagus hypophthalmus</name>
    <dbReference type="NCBI Taxonomy" id="310915"/>
    <lineage>
        <taxon>Eukaryota</taxon>
        <taxon>Metazoa</taxon>
        <taxon>Chordata</taxon>
        <taxon>Craniata</taxon>
        <taxon>Vertebrata</taxon>
        <taxon>Euteleostomi</taxon>
        <taxon>Actinopterygii</taxon>
        <taxon>Neopterygii</taxon>
        <taxon>Teleostei</taxon>
        <taxon>Ostariophysi</taxon>
        <taxon>Siluriformes</taxon>
        <taxon>Pangasiidae</taxon>
        <taxon>Pangasianodon</taxon>
    </lineage>
</organism>
<dbReference type="AlphaFoldDB" id="A0A5N5KS43"/>
<comment type="caution">
    <text evidence="1">The sequence shown here is derived from an EMBL/GenBank/DDBJ whole genome shotgun (WGS) entry which is preliminary data.</text>
</comment>
<evidence type="ECO:0000313" key="1">
    <source>
        <dbReference type="EMBL" id="KAB5533102.1"/>
    </source>
</evidence>
<dbReference type="EMBL" id="VFJC01000023">
    <property type="protein sequence ID" value="KAB5533102.1"/>
    <property type="molecule type" value="Genomic_DNA"/>
</dbReference>
<name>A0A5N5KS43_PANHP</name>
<evidence type="ECO:0000313" key="2">
    <source>
        <dbReference type="Proteomes" id="UP000327468"/>
    </source>
</evidence>
<dbReference type="Proteomes" id="UP000327468">
    <property type="component" value="Chromosome 22"/>
</dbReference>
<accession>A0A5N5KS43</accession>
<proteinExistence type="predicted"/>
<protein>
    <submittedName>
        <fullName evidence="1">Uncharacterized protein</fullName>
    </submittedName>
</protein>
<keyword evidence="2" id="KW-1185">Reference proteome</keyword>